<evidence type="ECO:0000256" key="1">
    <source>
        <dbReference type="SAM" id="MobiDB-lite"/>
    </source>
</evidence>
<dbReference type="Proteomes" id="UP000015100">
    <property type="component" value="Unassembled WGS sequence"/>
</dbReference>
<gene>
    <name evidence="2" type="ORF">H072_10183</name>
</gene>
<dbReference type="AlphaFoldDB" id="S8A0U3"/>
<accession>S8A0U3</accession>
<protein>
    <submittedName>
        <fullName evidence="2">Uncharacterized protein</fullName>
    </submittedName>
</protein>
<evidence type="ECO:0000313" key="3">
    <source>
        <dbReference type="Proteomes" id="UP000015100"/>
    </source>
</evidence>
<dbReference type="OrthoDB" id="5427689at2759"/>
<feature type="compositionally biased region" description="Basic and acidic residues" evidence="1">
    <location>
        <begin position="240"/>
        <end position="249"/>
    </location>
</feature>
<name>S8A0U3_DACHA</name>
<feature type="region of interest" description="Disordered" evidence="1">
    <location>
        <begin position="513"/>
        <end position="549"/>
    </location>
</feature>
<feature type="region of interest" description="Disordered" evidence="1">
    <location>
        <begin position="240"/>
        <end position="261"/>
    </location>
</feature>
<reference evidence="3" key="2">
    <citation type="submission" date="2013-04" db="EMBL/GenBank/DDBJ databases">
        <title>Genomic mechanisms accounting for the adaptation to parasitism in nematode-trapping fungi.</title>
        <authorList>
            <person name="Ahren D.G."/>
        </authorList>
    </citation>
    <scope>NUCLEOTIDE SEQUENCE [LARGE SCALE GENOMIC DNA]</scope>
    <source>
        <strain evidence="3">CBS 200.50</strain>
    </source>
</reference>
<dbReference type="EMBL" id="AQGS01000935">
    <property type="protein sequence ID" value="EPS36299.1"/>
    <property type="molecule type" value="Genomic_DNA"/>
</dbReference>
<proteinExistence type="predicted"/>
<keyword evidence="3" id="KW-1185">Reference proteome</keyword>
<dbReference type="HOGENOM" id="CLU_452713_0_0_1"/>
<sequence length="603" mass="67998">MLERTIKAQVVTIPELEVPKILYNYGPYQQPNDLPDKIVGLPETSPLYNYTRNERNFRLCWFGFEDPAPNWKYPRVCNTEVPGIEAFRSGLIWMPEHDHLNQVDHLLTFGPYDEETGRREHKSLGAAVQEDNTIAVDLVPLGGMDSALSLRFDEASRPELPGTLEVGLNDLIAWQKWDLNDWQTEFFYACDHPKNGLILYLADPYKRTNDTALWSTIPCQIVTLQIRYWFEDRRPRDVKPIGERDLTNRDEEDPENIKNNHYTYTSRDIPRLVRFVDEDGEYELPWTDEELRVRRMMELQGREYVRPYIQQRRVEDRLLEMQMGANGERGGGDIDSFDDRAFESTVLGTNNDLDGEFEQQIAAIRDDDFQMNREDREFEGMLSSVPSESMGDLESQLGALTSPLLSRGRGGLGSISNPSGLSRSDVGIDEADIARKDAAAQGEVIRDAMNAMLNVENRLAMVTMVRAGLEGTGHLGNLADQLMRDLGLQDDSLRPPPAGFGLVNRVQDIEEVEEQAEQSQGSSDEALAHEGERSPVPSGGDVSGSSLPKLVPDTKGGYCSRFLGRLCNAASDTVSDIFGWSKGPSRGEEVHAQVDFREPVDYL</sequence>
<reference evidence="2 3" key="1">
    <citation type="journal article" date="2013" name="PLoS Genet.">
        <title>Genomic mechanisms accounting for the adaptation to parasitism in nematode-trapping fungi.</title>
        <authorList>
            <person name="Meerupati T."/>
            <person name="Andersson K.M."/>
            <person name="Friman E."/>
            <person name="Kumar D."/>
            <person name="Tunlid A."/>
            <person name="Ahren D."/>
        </authorList>
    </citation>
    <scope>NUCLEOTIDE SEQUENCE [LARGE SCALE GENOMIC DNA]</scope>
    <source>
        <strain evidence="2 3">CBS 200.50</strain>
    </source>
</reference>
<evidence type="ECO:0000313" key="2">
    <source>
        <dbReference type="EMBL" id="EPS36299.1"/>
    </source>
</evidence>
<organism evidence="2 3">
    <name type="scientific">Dactylellina haptotyla (strain CBS 200.50)</name>
    <name type="common">Nematode-trapping fungus</name>
    <name type="synonym">Monacrosporium haptotylum</name>
    <dbReference type="NCBI Taxonomy" id="1284197"/>
    <lineage>
        <taxon>Eukaryota</taxon>
        <taxon>Fungi</taxon>
        <taxon>Dikarya</taxon>
        <taxon>Ascomycota</taxon>
        <taxon>Pezizomycotina</taxon>
        <taxon>Orbiliomycetes</taxon>
        <taxon>Orbiliales</taxon>
        <taxon>Orbiliaceae</taxon>
        <taxon>Dactylellina</taxon>
    </lineage>
</organism>
<comment type="caution">
    <text evidence="2">The sequence shown here is derived from an EMBL/GenBank/DDBJ whole genome shotgun (WGS) entry which is preliminary data.</text>
</comment>
<feature type="compositionally biased region" description="Low complexity" evidence="1">
    <location>
        <begin position="534"/>
        <end position="546"/>
    </location>
</feature>